<keyword evidence="9" id="KW-1185">Reference proteome</keyword>
<evidence type="ECO:0000256" key="3">
    <source>
        <dbReference type="ARBA" id="ARBA00014087"/>
    </source>
</evidence>
<proteinExistence type="inferred from homology"/>
<dbReference type="PANTHER" id="PTHR31954">
    <property type="entry name" value="CILIA- AND FLAGELLA-ASSOCIATED PROTEIN 157"/>
    <property type="match status" value="1"/>
</dbReference>
<keyword evidence="5" id="KW-0969">Cilium</keyword>
<evidence type="ECO:0000256" key="7">
    <source>
        <dbReference type="SAM" id="Coils"/>
    </source>
</evidence>
<evidence type="ECO:0000256" key="5">
    <source>
        <dbReference type="ARBA" id="ARBA00023069"/>
    </source>
</evidence>
<name>A0ABP1NNH5_XYLVO</name>
<keyword evidence="6" id="KW-0966">Cell projection</keyword>
<comment type="subcellular location">
    <subcellularLocation>
        <location evidence="1">Cell projection</location>
        <location evidence="1">Cilium</location>
    </subcellularLocation>
</comment>
<keyword evidence="4 7" id="KW-0175">Coiled coil</keyword>
<evidence type="ECO:0000256" key="4">
    <source>
        <dbReference type="ARBA" id="ARBA00023054"/>
    </source>
</evidence>
<accession>A0ABP1NNH5</accession>
<feature type="coiled-coil region" evidence="7">
    <location>
        <begin position="43"/>
        <end position="70"/>
    </location>
</feature>
<dbReference type="Proteomes" id="UP001642520">
    <property type="component" value="Unassembled WGS sequence"/>
</dbReference>
<sequence length="517" mass="60668">MDLYGKDKGNISLPAKLQSYEDDDKKAKPTIINLQRTFYDIKIVDIKHKINRLEERNNELLEEIETTNELSATADSESAEEIANLNKQFLAQNNLVEGLKSKIDTVEKNRIEDKQSHEEKVELFNEKYKKKKVELVSQIKILNARINVLEDFKKAQNALQEKLKSNEIQMVENEKKVKETVELIDRKIAFNKEILKNEMYDCLLNLATQFQMETNKHINLPNQRLMRENTMLKNELLQISQYVTSKMNAQVMLKYSVTEYIKKINLRSSLVKENIVIAKVQHKVLKYLRNRFQKLKEQVSFIDVFDPAVEKRYLMLIEQAQQDMNDINYRLCSLKTLLHKERTKVSVAKYVLKRLECKLRAATETIYDLKYTVTSLLMHPCARKDLVMLSCIELFLFLRDILVKGEFKFRSHIIPSSESIPRELEPVCIKEIPEGIDFKITADFVKEEPLIRDIIHEEKEVEDWEKEMSTESSSTLEEVIEHILKPIASVDVHVEESYESFKEAEYMGESLFDIDEE</sequence>
<reference evidence="8 9" key="1">
    <citation type="submission" date="2024-08" db="EMBL/GenBank/DDBJ databases">
        <authorList>
            <person name="Will J Nash"/>
            <person name="Angela Man"/>
            <person name="Seanna McTaggart"/>
            <person name="Kendall Baker"/>
            <person name="Tom Barker"/>
            <person name="Leah Catchpole"/>
            <person name="Alex Durrant"/>
            <person name="Karim Gharbi"/>
            <person name="Naomi Irish"/>
            <person name="Gemy Kaithakottil"/>
            <person name="Debby Ku"/>
            <person name="Aaliyah Providence"/>
            <person name="Felix Shaw"/>
            <person name="David Swarbreck"/>
            <person name="Chris Watkins"/>
            <person name="Ann M. McCartney"/>
            <person name="Giulio Formenti"/>
            <person name="Alice Mouton"/>
            <person name="Noel Vella"/>
            <person name="Bjorn M von Reumont"/>
            <person name="Adriana Vella"/>
            <person name="Wilfried Haerty"/>
        </authorList>
    </citation>
    <scope>NUCLEOTIDE SEQUENCE [LARGE SCALE GENOMIC DNA]</scope>
</reference>
<comment type="similarity">
    <text evidence="2">Belongs to the CFAP157 family.</text>
</comment>
<gene>
    <name evidence="8" type="ORF">XYLVIOL_LOCUS5294</name>
</gene>
<organism evidence="8 9">
    <name type="scientific">Xylocopa violacea</name>
    <name type="common">Violet carpenter bee</name>
    <name type="synonym">Apis violacea</name>
    <dbReference type="NCBI Taxonomy" id="135666"/>
    <lineage>
        <taxon>Eukaryota</taxon>
        <taxon>Metazoa</taxon>
        <taxon>Ecdysozoa</taxon>
        <taxon>Arthropoda</taxon>
        <taxon>Hexapoda</taxon>
        <taxon>Insecta</taxon>
        <taxon>Pterygota</taxon>
        <taxon>Neoptera</taxon>
        <taxon>Endopterygota</taxon>
        <taxon>Hymenoptera</taxon>
        <taxon>Apocrita</taxon>
        <taxon>Aculeata</taxon>
        <taxon>Apoidea</taxon>
        <taxon>Anthophila</taxon>
        <taxon>Apidae</taxon>
        <taxon>Xylocopa</taxon>
        <taxon>Xylocopa</taxon>
    </lineage>
</organism>
<evidence type="ECO:0000313" key="8">
    <source>
        <dbReference type="EMBL" id="CAL7941972.1"/>
    </source>
</evidence>
<evidence type="ECO:0000256" key="2">
    <source>
        <dbReference type="ARBA" id="ARBA00010841"/>
    </source>
</evidence>
<dbReference type="InterPro" id="IPR038844">
    <property type="entry name" value="CFAP157"/>
</dbReference>
<evidence type="ECO:0000313" key="9">
    <source>
        <dbReference type="Proteomes" id="UP001642520"/>
    </source>
</evidence>
<dbReference type="PANTHER" id="PTHR31954:SF1">
    <property type="entry name" value="CILIA- AND FLAGELLA-ASSOCIATED PROTEIN 157"/>
    <property type="match status" value="1"/>
</dbReference>
<feature type="coiled-coil region" evidence="7">
    <location>
        <begin position="114"/>
        <end position="169"/>
    </location>
</feature>
<evidence type="ECO:0000256" key="1">
    <source>
        <dbReference type="ARBA" id="ARBA00004138"/>
    </source>
</evidence>
<protein>
    <recommendedName>
        <fullName evidence="3">Cilia- and flagella-associated protein 157</fullName>
    </recommendedName>
</protein>
<evidence type="ECO:0000256" key="6">
    <source>
        <dbReference type="ARBA" id="ARBA00023273"/>
    </source>
</evidence>
<dbReference type="EMBL" id="CAXAJV020001292">
    <property type="protein sequence ID" value="CAL7941972.1"/>
    <property type="molecule type" value="Genomic_DNA"/>
</dbReference>
<comment type="caution">
    <text evidence="8">The sequence shown here is derived from an EMBL/GenBank/DDBJ whole genome shotgun (WGS) entry which is preliminary data.</text>
</comment>